<dbReference type="EMBL" id="MOOB01000906">
    <property type="protein sequence ID" value="OQE33225.1"/>
    <property type="molecule type" value="Genomic_DNA"/>
</dbReference>
<organism evidence="1 2">
    <name type="scientific">Penicillium nalgiovense</name>
    <dbReference type="NCBI Taxonomy" id="60175"/>
    <lineage>
        <taxon>Eukaryota</taxon>
        <taxon>Fungi</taxon>
        <taxon>Dikarya</taxon>
        <taxon>Ascomycota</taxon>
        <taxon>Pezizomycotina</taxon>
        <taxon>Eurotiomycetes</taxon>
        <taxon>Eurotiomycetidae</taxon>
        <taxon>Eurotiales</taxon>
        <taxon>Aspergillaceae</taxon>
        <taxon>Penicillium</taxon>
    </lineage>
</organism>
<protein>
    <submittedName>
        <fullName evidence="1">Uncharacterized protein</fullName>
    </submittedName>
</protein>
<dbReference type="AlphaFoldDB" id="A0A1V6U3Y9"/>
<gene>
    <name evidence="1" type="ORF">PENNAL_c0906G02042</name>
</gene>
<evidence type="ECO:0000313" key="2">
    <source>
        <dbReference type="Proteomes" id="UP000191691"/>
    </source>
</evidence>
<sequence>MPLTESSNISIKPATMQLSTEFRSKAITCSLQPNLWNLQAMHHLETIETAKAQRAI</sequence>
<accession>A0A1V6U3Y9</accession>
<evidence type="ECO:0000313" key="1">
    <source>
        <dbReference type="EMBL" id="OQE33225.1"/>
    </source>
</evidence>
<proteinExistence type="predicted"/>
<comment type="caution">
    <text evidence="1">The sequence shown here is derived from an EMBL/GenBank/DDBJ whole genome shotgun (WGS) entry which is preliminary data.</text>
</comment>
<keyword evidence="2" id="KW-1185">Reference proteome</keyword>
<name>A0A1V6U3Y9_PENNA</name>
<reference evidence="2" key="1">
    <citation type="journal article" date="2017" name="Nat. Microbiol.">
        <title>Global analysis of biosynthetic gene clusters reveals vast potential of secondary metabolite production in Penicillium species.</title>
        <authorList>
            <person name="Nielsen J.C."/>
            <person name="Grijseels S."/>
            <person name="Prigent S."/>
            <person name="Ji B."/>
            <person name="Dainat J."/>
            <person name="Nielsen K.F."/>
            <person name="Frisvad J.C."/>
            <person name="Workman M."/>
            <person name="Nielsen J."/>
        </authorList>
    </citation>
    <scope>NUCLEOTIDE SEQUENCE [LARGE SCALE GENOMIC DNA]</scope>
    <source>
        <strain evidence="2">IBT 13039</strain>
    </source>
</reference>
<feature type="non-terminal residue" evidence="1">
    <location>
        <position position="56"/>
    </location>
</feature>
<dbReference type="Proteomes" id="UP000191691">
    <property type="component" value="Unassembled WGS sequence"/>
</dbReference>